<dbReference type="EMBL" id="LJSK01000310">
    <property type="protein sequence ID" value="KPI83906.1"/>
    <property type="molecule type" value="Genomic_DNA"/>
</dbReference>
<evidence type="ECO:0000256" key="4">
    <source>
        <dbReference type="ARBA" id="ARBA00022989"/>
    </source>
</evidence>
<dbReference type="InterPro" id="IPR024881">
    <property type="entry name" value="Tip"/>
</dbReference>
<accession>A0A0N0P3A4</accession>
<evidence type="ECO:0000256" key="6">
    <source>
        <dbReference type="ARBA" id="ARBA00023180"/>
    </source>
</evidence>
<comment type="caution">
    <text evidence="10">The sequence shown here is derived from an EMBL/GenBank/DDBJ whole genome shotgun (WGS) entry which is preliminary data.</text>
</comment>
<dbReference type="InterPro" id="IPR028994">
    <property type="entry name" value="Integrin_alpha_N"/>
</dbReference>
<reference evidence="10 11" key="1">
    <citation type="journal article" date="2015" name="PLoS Pathog.">
        <title>Leptomonas seymouri: Adaptations to the Dixenous Life Cycle Analyzed by Genome Sequencing, Transcriptome Profiling and Co-infection with Leishmania donovani.</title>
        <authorList>
            <person name="Kraeva N."/>
            <person name="Butenko A."/>
            <person name="Hlavacova J."/>
            <person name="Kostygov A."/>
            <person name="Myskova J."/>
            <person name="Grybchuk D."/>
            <person name="Lestinova T."/>
            <person name="Votypka J."/>
            <person name="Volf P."/>
            <person name="Opperdoes F."/>
            <person name="Flegontov P."/>
            <person name="Lukes J."/>
            <person name="Yurchenko V."/>
        </authorList>
    </citation>
    <scope>NUCLEOTIDE SEQUENCE [LARGE SCALE GENOMIC DNA]</scope>
    <source>
        <strain evidence="10 11">ATCC 30220</strain>
    </source>
</reference>
<gene>
    <name evidence="10" type="ORF">ABL78_7042</name>
</gene>
<protein>
    <recommendedName>
        <fullName evidence="9">T-cell immunomodulatory protein TIP C2 domain-containing protein</fullName>
    </recommendedName>
</protein>
<feature type="domain" description="T-cell immunomodulatory protein TIP C2" evidence="9">
    <location>
        <begin position="608"/>
        <end position="710"/>
    </location>
</feature>
<dbReference type="AlphaFoldDB" id="A0A0N0P3A4"/>
<feature type="chain" id="PRO_5005857192" description="T-cell immunomodulatory protein TIP C2 domain-containing protein" evidence="8">
    <location>
        <begin position="51"/>
        <end position="749"/>
    </location>
</feature>
<evidence type="ECO:0000313" key="10">
    <source>
        <dbReference type="EMBL" id="KPI83906.1"/>
    </source>
</evidence>
<evidence type="ECO:0000256" key="1">
    <source>
        <dbReference type="ARBA" id="ARBA00004479"/>
    </source>
</evidence>
<dbReference type="VEuPathDB" id="TriTrypDB:Lsey_0310_0010"/>
<keyword evidence="8" id="KW-0732">Signal</keyword>
<dbReference type="PANTHER" id="PTHR13412:SF0">
    <property type="entry name" value="T-CELL IMMUNOMODULATORY PROTEIN"/>
    <property type="match status" value="1"/>
</dbReference>
<dbReference type="InterPro" id="IPR057089">
    <property type="entry name" value="C2_TIP"/>
</dbReference>
<evidence type="ECO:0000256" key="8">
    <source>
        <dbReference type="SAM" id="SignalP"/>
    </source>
</evidence>
<dbReference type="SUPFAM" id="SSF69318">
    <property type="entry name" value="Integrin alpha N-terminal domain"/>
    <property type="match status" value="1"/>
</dbReference>
<feature type="signal peptide" evidence="8">
    <location>
        <begin position="1"/>
        <end position="50"/>
    </location>
</feature>
<evidence type="ECO:0000256" key="2">
    <source>
        <dbReference type="ARBA" id="ARBA00006496"/>
    </source>
</evidence>
<dbReference type="Proteomes" id="UP000038009">
    <property type="component" value="Unassembled WGS sequence"/>
</dbReference>
<sequence length="749" mass="81358">MLRERFHVHRGWEAPCGCPRALRSARKGPVAMLGLLLVVVALLFPSQAAAVELPDDGVSLGSWSDVTSRYFDSSSEFGRAGNTRGVLASPPLHVLALMDWQSERRTEFLATWPNRSSLTLWANRDLVTSLVSRTRAAALVYRPIWSTESLPAQGGTPTVPPYVVSAIGADLLGHRGAHVLLQASDGSIYVLNHSSVSAWTPSSAFERISIVGVPASATSLTALKQPTAPALSVISDFFPSPTTTDVAEGGIVFVNVDDQLVLLSRAPGASWPLQYIPHVLVDERSAQTGRVVLPLSILAADVNEDCAAELLYAVRDSRQRRYEVFLFNTASFVEESAPSGTVLLQLPEDRGEHYGDTFTLADINGDGLPELIVAVQLSNQSSTCASVDKARSAAEACVAYHGVRVFYPSRAAGVSVSPRCHASSSSSDHHLSYELSRSELFVLTPSWCRVEGWTNGRSTKQLPLYMPSYPSAPLVLRPGDYNRDRLVDLVVPSSYGPLLLTSRAVRGARPLVCTALDSSAANAAVQKAMAKAGSSTATHLDAYRTATPFFATLALLGRLEVVLTHHRVLTPAAASSTSAGDQMMIYQSSQLPSRSYFLSATALTTKAYGVACIAATHHMAWQDIRMRSHWATVTQQGRTQGHALLPPHVLVGLDETFSYVHEYTVGLRVFSGGKTVVQAKEWPSYLVPNSQVFVEVFPVYKPSKWNLQLYLPTSMYRQLLVVSLVIALGVIGLPVVWLRCNEMRRDFNE</sequence>
<evidence type="ECO:0000313" key="11">
    <source>
        <dbReference type="Proteomes" id="UP000038009"/>
    </source>
</evidence>
<evidence type="ECO:0000256" key="7">
    <source>
        <dbReference type="SAM" id="Phobius"/>
    </source>
</evidence>
<dbReference type="OrthoDB" id="10250728at2759"/>
<comment type="subcellular location">
    <subcellularLocation>
        <location evidence="1">Membrane</location>
        <topology evidence="1">Single-pass type I membrane protein</topology>
    </subcellularLocation>
</comment>
<proteinExistence type="inferred from homology"/>
<keyword evidence="6" id="KW-0325">Glycoprotein</keyword>
<dbReference type="Gene3D" id="2.130.10.130">
    <property type="entry name" value="Integrin alpha, N-terminal"/>
    <property type="match status" value="1"/>
</dbReference>
<evidence type="ECO:0000256" key="3">
    <source>
        <dbReference type="ARBA" id="ARBA00022692"/>
    </source>
</evidence>
<name>A0A0N0P3A4_LEPSE</name>
<organism evidence="10 11">
    <name type="scientific">Leptomonas seymouri</name>
    <dbReference type="NCBI Taxonomy" id="5684"/>
    <lineage>
        <taxon>Eukaryota</taxon>
        <taxon>Discoba</taxon>
        <taxon>Euglenozoa</taxon>
        <taxon>Kinetoplastea</taxon>
        <taxon>Metakinetoplastina</taxon>
        <taxon>Trypanosomatida</taxon>
        <taxon>Trypanosomatidae</taxon>
        <taxon>Leishmaniinae</taxon>
        <taxon>Leptomonas</taxon>
    </lineage>
</organism>
<keyword evidence="4 7" id="KW-1133">Transmembrane helix</keyword>
<feature type="transmembrane region" description="Helical" evidence="7">
    <location>
        <begin position="719"/>
        <end position="738"/>
    </location>
</feature>
<keyword evidence="11" id="KW-1185">Reference proteome</keyword>
<keyword evidence="3 7" id="KW-0812">Transmembrane</keyword>
<evidence type="ECO:0000256" key="5">
    <source>
        <dbReference type="ARBA" id="ARBA00023136"/>
    </source>
</evidence>
<dbReference type="PANTHER" id="PTHR13412">
    <property type="entry name" value="T-CELL IMMUNOMODULATORY PROTEIN HOMOLOG"/>
    <property type="match status" value="1"/>
</dbReference>
<dbReference type="Pfam" id="PF23122">
    <property type="entry name" value="C2_ITFG1"/>
    <property type="match status" value="1"/>
</dbReference>
<keyword evidence="5 7" id="KW-0472">Membrane</keyword>
<evidence type="ECO:0000259" key="9">
    <source>
        <dbReference type="Pfam" id="PF23122"/>
    </source>
</evidence>
<dbReference type="GO" id="GO:0005886">
    <property type="term" value="C:plasma membrane"/>
    <property type="evidence" value="ECO:0007669"/>
    <property type="project" value="TreeGrafter"/>
</dbReference>
<comment type="similarity">
    <text evidence="2">Belongs to the TIP family.</text>
</comment>
<dbReference type="OMA" id="HMRSHWA"/>